<dbReference type="InterPro" id="IPR003598">
    <property type="entry name" value="Ig_sub2"/>
</dbReference>
<feature type="chain" id="PRO_5044863656" description="Ig-like domain-containing protein" evidence="8">
    <location>
        <begin position="25"/>
        <end position="638"/>
    </location>
</feature>
<proteinExistence type="predicted"/>
<feature type="compositionally biased region" description="Basic and acidic residues" evidence="6">
    <location>
        <begin position="610"/>
        <end position="622"/>
    </location>
</feature>
<dbReference type="SMART" id="SM00408">
    <property type="entry name" value="IGc2"/>
    <property type="match status" value="1"/>
</dbReference>
<evidence type="ECO:0000313" key="11">
    <source>
        <dbReference type="Proteomes" id="UP001519460"/>
    </source>
</evidence>
<feature type="signal peptide" evidence="8">
    <location>
        <begin position="1"/>
        <end position="24"/>
    </location>
</feature>
<keyword evidence="2 7" id="KW-0472">Membrane</keyword>
<evidence type="ECO:0000256" key="2">
    <source>
        <dbReference type="ARBA" id="ARBA00023136"/>
    </source>
</evidence>
<dbReference type="Gene3D" id="2.60.40.10">
    <property type="entry name" value="Immunoglobulins"/>
    <property type="match status" value="1"/>
</dbReference>
<reference evidence="10 11" key="1">
    <citation type="journal article" date="2023" name="Sci. Data">
        <title>Genome assembly of the Korean intertidal mud-creeper Batillaria attramentaria.</title>
        <authorList>
            <person name="Patra A.K."/>
            <person name="Ho P.T."/>
            <person name="Jun S."/>
            <person name="Lee S.J."/>
            <person name="Kim Y."/>
            <person name="Won Y.J."/>
        </authorList>
    </citation>
    <scope>NUCLEOTIDE SEQUENCE [LARGE SCALE GENOMIC DNA]</scope>
    <source>
        <strain evidence="10">Wonlab-2016</strain>
    </source>
</reference>
<evidence type="ECO:0000259" key="9">
    <source>
        <dbReference type="PROSITE" id="PS50835"/>
    </source>
</evidence>
<feature type="compositionally biased region" description="Basic and acidic residues" evidence="6">
    <location>
        <begin position="244"/>
        <end position="255"/>
    </location>
</feature>
<evidence type="ECO:0000256" key="4">
    <source>
        <dbReference type="ARBA" id="ARBA00023180"/>
    </source>
</evidence>
<evidence type="ECO:0000256" key="1">
    <source>
        <dbReference type="ARBA" id="ARBA00004479"/>
    </source>
</evidence>
<dbReference type="InterPro" id="IPR051275">
    <property type="entry name" value="Cell_adhesion_signaling"/>
</dbReference>
<feature type="domain" description="Ig-like" evidence="9">
    <location>
        <begin position="136"/>
        <end position="235"/>
    </location>
</feature>
<feature type="region of interest" description="Disordered" evidence="6">
    <location>
        <begin position="239"/>
        <end position="260"/>
    </location>
</feature>
<keyword evidence="7" id="KW-1133">Transmembrane helix</keyword>
<dbReference type="Pfam" id="PF13927">
    <property type="entry name" value="Ig_3"/>
    <property type="match status" value="1"/>
</dbReference>
<name>A0ABD0JUI7_9CAEN</name>
<protein>
    <recommendedName>
        <fullName evidence="9">Ig-like domain-containing protein</fullName>
    </recommendedName>
</protein>
<sequence>MAKNENQAVFVCVLTYLLLGMTGAVDVSTSSCAEYVSEGGTLDYGPDETEIVGPSVFITFNGTQTLTLTCNTTVIPTPDYQWLGKDCENGNTENTCRYTPSITDDGTSVVCAASNRKFSPWKIVRSDPYYFNLLYPAIVKTFVLNGSHDSLTVIESEGSNVTIQCDARGRPGPTLLLSRTSHDGTVNLTDVDEGSEGVTDNALDHSITMANWTDMGNYTCIVWNGVGVEDSKAITLNVASKPRPASEDSKGRDRNTPLNMTDKGIQIDLKVYPDPDKFTFTHYKGDSDQTGEDVSEKNMFTSHVTNSGLGNNFIMCFIKGKDVPEPYMGIYKVSISNDFGSIDYYFAVKERTVPEDDVVTASNHTAIIVGGVVAAVVFLIILGVIIFLVFRRRKQDQMPAYGRQRTPESSENEYTNQAFTPTTDNDSGMGMNGHSSPAEMSAVNLEFNAVPRELGGAGYACVGDFPPPRQKGGESTKKSGRAAAYEVTSIAPTGKVNIKPAAPQPNAWDIKKGDMTLADAPGGPPTLHNVGPKSDEYAMVSNPKNKTTITVGPKGDVYSTVVKYHKGDNTQGSPAKAQGKQGDVTGSSGDAAAIVSPVQNTSSPGDGTDTYDHFQRDGHDPKCTSQVPDVQYSHIGNY</sequence>
<dbReference type="SMART" id="SM00409">
    <property type="entry name" value="IG"/>
    <property type="match status" value="1"/>
</dbReference>
<dbReference type="PROSITE" id="PS50835">
    <property type="entry name" value="IG_LIKE"/>
    <property type="match status" value="1"/>
</dbReference>
<evidence type="ECO:0000256" key="8">
    <source>
        <dbReference type="SAM" id="SignalP"/>
    </source>
</evidence>
<dbReference type="GO" id="GO:0016020">
    <property type="term" value="C:membrane"/>
    <property type="evidence" value="ECO:0007669"/>
    <property type="project" value="UniProtKB-SubCell"/>
</dbReference>
<keyword evidence="4" id="KW-0325">Glycoprotein</keyword>
<evidence type="ECO:0000313" key="10">
    <source>
        <dbReference type="EMBL" id="KAK7478329.1"/>
    </source>
</evidence>
<accession>A0ABD0JUI7</accession>
<dbReference type="EMBL" id="JACVVK020000328">
    <property type="protein sequence ID" value="KAK7478329.1"/>
    <property type="molecule type" value="Genomic_DNA"/>
</dbReference>
<organism evidence="10 11">
    <name type="scientific">Batillaria attramentaria</name>
    <dbReference type="NCBI Taxonomy" id="370345"/>
    <lineage>
        <taxon>Eukaryota</taxon>
        <taxon>Metazoa</taxon>
        <taxon>Spiralia</taxon>
        <taxon>Lophotrochozoa</taxon>
        <taxon>Mollusca</taxon>
        <taxon>Gastropoda</taxon>
        <taxon>Caenogastropoda</taxon>
        <taxon>Sorbeoconcha</taxon>
        <taxon>Cerithioidea</taxon>
        <taxon>Batillariidae</taxon>
        <taxon>Batillaria</taxon>
    </lineage>
</organism>
<keyword evidence="11" id="KW-1185">Reference proteome</keyword>
<dbReference type="AlphaFoldDB" id="A0ABD0JUI7"/>
<dbReference type="SUPFAM" id="SSF48726">
    <property type="entry name" value="Immunoglobulin"/>
    <property type="match status" value="1"/>
</dbReference>
<evidence type="ECO:0000256" key="5">
    <source>
        <dbReference type="ARBA" id="ARBA00023319"/>
    </source>
</evidence>
<feature type="transmembrane region" description="Helical" evidence="7">
    <location>
        <begin position="366"/>
        <end position="390"/>
    </location>
</feature>
<keyword evidence="7" id="KW-0812">Transmembrane</keyword>
<feature type="region of interest" description="Disordered" evidence="6">
    <location>
        <begin position="566"/>
        <end position="638"/>
    </location>
</feature>
<keyword evidence="5" id="KW-0393">Immunoglobulin domain</keyword>
<feature type="compositionally biased region" description="Polar residues" evidence="6">
    <location>
        <begin position="623"/>
        <end position="638"/>
    </location>
</feature>
<keyword evidence="8" id="KW-0732">Signal</keyword>
<dbReference type="InterPro" id="IPR013783">
    <property type="entry name" value="Ig-like_fold"/>
</dbReference>
<dbReference type="PANTHER" id="PTHR11640">
    <property type="entry name" value="NEPHRIN"/>
    <property type="match status" value="1"/>
</dbReference>
<dbReference type="PANTHER" id="PTHR11640:SF31">
    <property type="entry name" value="IRREGULAR CHIASM C-ROUGHEST PROTEIN-RELATED"/>
    <property type="match status" value="1"/>
</dbReference>
<dbReference type="InterPro" id="IPR003599">
    <property type="entry name" value="Ig_sub"/>
</dbReference>
<gene>
    <name evidence="10" type="ORF">BaRGS_00030403</name>
</gene>
<dbReference type="Proteomes" id="UP001519460">
    <property type="component" value="Unassembled WGS sequence"/>
</dbReference>
<keyword evidence="3" id="KW-1015">Disulfide bond</keyword>
<dbReference type="InterPro" id="IPR007110">
    <property type="entry name" value="Ig-like_dom"/>
</dbReference>
<evidence type="ECO:0000256" key="6">
    <source>
        <dbReference type="SAM" id="MobiDB-lite"/>
    </source>
</evidence>
<comment type="caution">
    <text evidence="10">The sequence shown here is derived from an EMBL/GenBank/DDBJ whole genome shotgun (WGS) entry which is preliminary data.</text>
</comment>
<evidence type="ECO:0000256" key="3">
    <source>
        <dbReference type="ARBA" id="ARBA00023157"/>
    </source>
</evidence>
<dbReference type="InterPro" id="IPR036179">
    <property type="entry name" value="Ig-like_dom_sf"/>
</dbReference>
<evidence type="ECO:0000256" key="7">
    <source>
        <dbReference type="SAM" id="Phobius"/>
    </source>
</evidence>
<comment type="subcellular location">
    <subcellularLocation>
        <location evidence="1">Membrane</location>
        <topology evidence="1">Single-pass type I membrane protein</topology>
    </subcellularLocation>
</comment>